<evidence type="ECO:0000313" key="2">
    <source>
        <dbReference type="EMBL" id="TYR32797.1"/>
    </source>
</evidence>
<feature type="domain" description="Phospholipid/glycerol acyltransferase" evidence="1">
    <location>
        <begin position="59"/>
        <end position="169"/>
    </location>
</feature>
<sequence>MILAGLIVAGIATLWLAAAAWLVFDQKISFRQAILHAPLALVWRIDGRSLRNVRNTTSVIYVVSHQSRLDPALMLALLPEDTLHILDERSAKAGWLEPWRSLARTIAFNPEHVFVSRRLVRVLRGGGKLCVYMPPDVEPDTREFRLYRAVARIALRAEAKVVPIHVAGSRNLPFSLLPKEAAPRRLFPALTVHALPPATISELVTRYQPEPGTSSGALYGRVTEVRNAELEKKAA</sequence>
<proteinExistence type="predicted"/>
<protein>
    <submittedName>
        <fullName evidence="2">2-acyl-glycerophospho-ethanolamine acyltransferase</fullName>
    </submittedName>
</protein>
<evidence type="ECO:0000313" key="3">
    <source>
        <dbReference type="Proteomes" id="UP000323258"/>
    </source>
</evidence>
<dbReference type="GO" id="GO:0016746">
    <property type="term" value="F:acyltransferase activity"/>
    <property type="evidence" value="ECO:0007669"/>
    <property type="project" value="UniProtKB-KW"/>
</dbReference>
<dbReference type="OrthoDB" id="9803968at2"/>
<dbReference type="SMART" id="SM00563">
    <property type="entry name" value="PlsC"/>
    <property type="match status" value="1"/>
</dbReference>
<organism evidence="2 3">
    <name type="scientific">Neoaquamicrobium microcysteis</name>
    <dbReference type="NCBI Taxonomy" id="2682781"/>
    <lineage>
        <taxon>Bacteria</taxon>
        <taxon>Pseudomonadati</taxon>
        <taxon>Pseudomonadota</taxon>
        <taxon>Alphaproteobacteria</taxon>
        <taxon>Hyphomicrobiales</taxon>
        <taxon>Phyllobacteriaceae</taxon>
        <taxon>Neoaquamicrobium</taxon>
    </lineage>
</organism>
<dbReference type="InterPro" id="IPR002123">
    <property type="entry name" value="Plipid/glycerol_acylTrfase"/>
</dbReference>
<reference evidence="2 3" key="1">
    <citation type="submission" date="2019-08" db="EMBL/GenBank/DDBJ databases">
        <authorList>
            <person name="Seo Y.L."/>
        </authorList>
    </citation>
    <scope>NUCLEOTIDE SEQUENCE [LARGE SCALE GENOMIC DNA]</scope>
    <source>
        <strain evidence="2 3">MaA-C15</strain>
    </source>
</reference>
<dbReference type="Pfam" id="PF01553">
    <property type="entry name" value="Acyltransferase"/>
    <property type="match status" value="1"/>
</dbReference>
<accession>A0A5D4GX15</accession>
<dbReference type="SUPFAM" id="SSF69593">
    <property type="entry name" value="Glycerol-3-phosphate (1)-acyltransferase"/>
    <property type="match status" value="1"/>
</dbReference>
<evidence type="ECO:0000259" key="1">
    <source>
        <dbReference type="SMART" id="SM00563"/>
    </source>
</evidence>
<dbReference type="AlphaFoldDB" id="A0A5D4GX15"/>
<keyword evidence="2" id="KW-0012">Acyltransferase</keyword>
<comment type="caution">
    <text evidence="2">The sequence shown here is derived from an EMBL/GenBank/DDBJ whole genome shotgun (WGS) entry which is preliminary data.</text>
</comment>
<gene>
    <name evidence="2" type="ORF">FY036_09855</name>
</gene>
<reference evidence="2 3" key="2">
    <citation type="submission" date="2019-09" db="EMBL/GenBank/DDBJ databases">
        <title>Mesorhizobium sp. MaA-C15 isolated from Microcystis aeruginosa.</title>
        <authorList>
            <person name="Jeong S.E."/>
            <person name="Jin H.M."/>
            <person name="Jeon C.O."/>
        </authorList>
    </citation>
    <scope>NUCLEOTIDE SEQUENCE [LARGE SCALE GENOMIC DNA]</scope>
    <source>
        <strain evidence="2 3">MaA-C15</strain>
    </source>
</reference>
<dbReference type="EMBL" id="VSZS01000061">
    <property type="protein sequence ID" value="TYR32797.1"/>
    <property type="molecule type" value="Genomic_DNA"/>
</dbReference>
<dbReference type="Proteomes" id="UP000323258">
    <property type="component" value="Unassembled WGS sequence"/>
</dbReference>
<keyword evidence="2" id="KW-0808">Transferase</keyword>
<keyword evidence="3" id="KW-1185">Reference proteome</keyword>
<dbReference type="RefSeq" id="WP_148914560.1">
    <property type="nucleotide sequence ID" value="NZ_VSZS01000061.1"/>
</dbReference>
<name>A0A5D4GX15_9HYPH</name>